<keyword evidence="8" id="KW-0472">Membrane</keyword>
<protein>
    <recommendedName>
        <fullName evidence="3 8">3-deoxy-D-manno-octulosonic acid transferase</fullName>
        <shortName evidence="8">Kdo transferase</shortName>
        <ecNumber evidence="2 8">2.4.99.12</ecNumber>
    </recommendedName>
    <alternativeName>
        <fullName evidence="5 8">Lipid IV(A) 3-deoxy-D-manno-octulosonic acid transferase</fullName>
    </alternativeName>
</protein>
<evidence type="ECO:0000256" key="8">
    <source>
        <dbReference type="RuleBase" id="RU365103"/>
    </source>
</evidence>
<evidence type="ECO:0000256" key="7">
    <source>
        <dbReference type="PIRSR" id="PIRSR639901-1"/>
    </source>
</evidence>
<dbReference type="InterPro" id="IPR007507">
    <property type="entry name" value="Glycos_transf_N"/>
</dbReference>
<evidence type="ECO:0000256" key="6">
    <source>
        <dbReference type="ARBA" id="ARBA00049183"/>
    </source>
</evidence>
<name>A0A179DC31_9SPHI</name>
<evidence type="ECO:0000256" key="2">
    <source>
        <dbReference type="ARBA" id="ARBA00012621"/>
    </source>
</evidence>
<dbReference type="Gene3D" id="3.40.50.11720">
    <property type="entry name" value="3-Deoxy-D-manno-octulosonic-acid transferase, N-terminal domain"/>
    <property type="match status" value="1"/>
</dbReference>
<comment type="caution">
    <text evidence="10">The sequence shown here is derived from an EMBL/GenBank/DDBJ whole genome shotgun (WGS) entry which is preliminary data.</text>
</comment>
<keyword evidence="8" id="KW-1003">Cell membrane</keyword>
<comment type="function">
    <text evidence="8">Involved in lipopolysaccharide (LPS) biosynthesis. Catalyzes the transfer of 3-deoxy-D-manno-octulosonate (Kdo) residue(s) from CMP-Kdo to lipid IV(A), the tetraacyldisaccharide-1,4'-bisphosphate precursor of lipid A.</text>
</comment>
<dbReference type="GO" id="GO:0009244">
    <property type="term" value="P:lipopolysaccharide core region biosynthetic process"/>
    <property type="evidence" value="ECO:0007669"/>
    <property type="project" value="UniProtKB-UniRule"/>
</dbReference>
<dbReference type="Pfam" id="PF04413">
    <property type="entry name" value="Glycos_transf_N"/>
    <property type="match status" value="1"/>
</dbReference>
<organism evidence="10 11">
    <name type="scientific">Pedobacter psychrophilus</name>
    <dbReference type="NCBI Taxonomy" id="1826909"/>
    <lineage>
        <taxon>Bacteria</taxon>
        <taxon>Pseudomonadati</taxon>
        <taxon>Bacteroidota</taxon>
        <taxon>Sphingobacteriia</taxon>
        <taxon>Sphingobacteriales</taxon>
        <taxon>Sphingobacteriaceae</taxon>
        <taxon>Pedobacter</taxon>
    </lineage>
</organism>
<comment type="pathway">
    <text evidence="1 8">Bacterial outer membrane biogenesis; LPS core biosynthesis.</text>
</comment>
<dbReference type="Gene3D" id="3.40.50.2000">
    <property type="entry name" value="Glycogen Phosphorylase B"/>
    <property type="match status" value="1"/>
</dbReference>
<sequence>MPIFYNIGIKFYYFLVWIVSFFNRKAKLWIDGRMNWRSKFNPNHLHKNIWFHFASLGEFEQGKPLLQAVRKRFPDKKIVITFFSPSGYEVRKNSLLGDYILYLPLDTAKNAQDFLNIFKPEIAVFNKYEFWNYFFKELKKQQIPLYITSAIFRKEQLFFKPYGDFYRSILKCVTHFFVQNQTSADLLNGIGLNNFTISGDTRFDSVADLAQTRKDFPIIENFKDNQKIFIGGSTWLEDEKLIAQYILSPPKGWKFIIAPHEISETNIKSLQHLLNNEVIRYSEINEASSIKDAKFLIIDNIGMLSSLYAYADVAYIGGGFGAGIHNTLEAAAYGLPVIFGPRYRKFKEAIDLVSLKGGFTISNQEELNEVLNKLISNEDFRKQSGEIAKIYVDQNIGATQMIMDEVFGKLSGS</sequence>
<dbReference type="EMBL" id="LWHJ01000030">
    <property type="protein sequence ID" value="OAQ38538.1"/>
    <property type="molecule type" value="Genomic_DNA"/>
</dbReference>
<keyword evidence="8" id="KW-0448">Lipopolysaccharide biosynthesis</keyword>
<dbReference type="PANTHER" id="PTHR42755">
    <property type="entry name" value="3-DEOXY-MANNO-OCTULOSONATE CYTIDYLYLTRANSFERASE"/>
    <property type="match status" value="1"/>
</dbReference>
<dbReference type="GO" id="GO:0005886">
    <property type="term" value="C:plasma membrane"/>
    <property type="evidence" value="ECO:0007669"/>
    <property type="project" value="UniProtKB-SubCell"/>
</dbReference>
<dbReference type="InterPro" id="IPR038107">
    <property type="entry name" value="Glycos_transf_N_sf"/>
</dbReference>
<evidence type="ECO:0000256" key="4">
    <source>
        <dbReference type="ARBA" id="ARBA00022679"/>
    </source>
</evidence>
<reference evidence="10 11" key="1">
    <citation type="submission" date="2016-04" db="EMBL/GenBank/DDBJ databases">
        <authorList>
            <person name="Evans L.H."/>
            <person name="Alamgir A."/>
            <person name="Owens N."/>
            <person name="Weber N.D."/>
            <person name="Virtaneva K."/>
            <person name="Barbian K."/>
            <person name="Babar A."/>
            <person name="Rosenke K."/>
        </authorList>
    </citation>
    <scope>NUCLEOTIDE SEQUENCE [LARGE SCALE GENOMIC DNA]</scope>
    <source>
        <strain evidence="10 11">CCM 8644</strain>
    </source>
</reference>
<comment type="similarity">
    <text evidence="8">Belongs to the glycosyltransferase group 1 family.</text>
</comment>
<dbReference type="STRING" id="1826909.A5893_14030"/>
<feature type="active site" description="Proton acceptor" evidence="7">
    <location>
        <position position="58"/>
    </location>
</feature>
<dbReference type="EC" id="2.4.99.12" evidence="2 8"/>
<evidence type="ECO:0000256" key="5">
    <source>
        <dbReference type="ARBA" id="ARBA00031445"/>
    </source>
</evidence>
<dbReference type="GO" id="GO:0043842">
    <property type="term" value="F:Kdo transferase activity"/>
    <property type="evidence" value="ECO:0007669"/>
    <property type="project" value="UniProtKB-EC"/>
</dbReference>
<dbReference type="PANTHER" id="PTHR42755:SF1">
    <property type="entry name" value="3-DEOXY-D-MANNO-OCTULOSONIC ACID TRANSFERASE, MITOCHONDRIAL-RELATED"/>
    <property type="match status" value="1"/>
</dbReference>
<evidence type="ECO:0000256" key="1">
    <source>
        <dbReference type="ARBA" id="ARBA00004713"/>
    </source>
</evidence>
<evidence type="ECO:0000313" key="10">
    <source>
        <dbReference type="EMBL" id="OAQ38538.1"/>
    </source>
</evidence>
<dbReference type="OrthoDB" id="9789797at2"/>
<dbReference type="SUPFAM" id="SSF53756">
    <property type="entry name" value="UDP-Glycosyltransferase/glycogen phosphorylase"/>
    <property type="match status" value="1"/>
</dbReference>
<evidence type="ECO:0000259" key="9">
    <source>
        <dbReference type="Pfam" id="PF04413"/>
    </source>
</evidence>
<comment type="subcellular location">
    <subcellularLocation>
        <location evidence="8">Cell membrane</location>
    </subcellularLocation>
</comment>
<reference evidence="10 11" key="2">
    <citation type="submission" date="2016-06" db="EMBL/GenBank/DDBJ databases">
        <title>Pedobacter psychrophilus sp. nov., isolated from Antarctic fragmentary rock.</title>
        <authorList>
            <person name="Svec P."/>
        </authorList>
    </citation>
    <scope>NUCLEOTIDE SEQUENCE [LARGE SCALE GENOMIC DNA]</scope>
    <source>
        <strain evidence="10 11">CCM 8644</strain>
    </source>
</reference>
<proteinExistence type="inferred from homology"/>
<dbReference type="Proteomes" id="UP000078459">
    <property type="component" value="Unassembled WGS sequence"/>
</dbReference>
<dbReference type="AlphaFoldDB" id="A0A179DC31"/>
<dbReference type="RefSeq" id="WP_068823310.1">
    <property type="nucleotide sequence ID" value="NZ_LWHJ01000030.1"/>
</dbReference>
<dbReference type="InterPro" id="IPR039901">
    <property type="entry name" value="Kdotransferase"/>
</dbReference>
<accession>A0A179DC31</accession>
<gene>
    <name evidence="10" type="ORF">A5893_14030</name>
</gene>
<evidence type="ECO:0000256" key="3">
    <source>
        <dbReference type="ARBA" id="ARBA00019077"/>
    </source>
</evidence>
<feature type="domain" description="3-deoxy-D-manno-octulosonic-acid transferase N-terminal" evidence="9">
    <location>
        <begin position="37"/>
        <end position="204"/>
    </location>
</feature>
<dbReference type="GO" id="GO:0009245">
    <property type="term" value="P:lipid A biosynthetic process"/>
    <property type="evidence" value="ECO:0007669"/>
    <property type="project" value="TreeGrafter"/>
</dbReference>
<comment type="catalytic activity">
    <reaction evidence="6 8">
        <text>lipid IVA (E. coli) + CMP-3-deoxy-beta-D-manno-octulosonate = alpha-Kdo-(2-&gt;6)-lipid IVA (E. coli) + CMP + H(+)</text>
        <dbReference type="Rhea" id="RHEA:28066"/>
        <dbReference type="ChEBI" id="CHEBI:15378"/>
        <dbReference type="ChEBI" id="CHEBI:58603"/>
        <dbReference type="ChEBI" id="CHEBI:60364"/>
        <dbReference type="ChEBI" id="CHEBI:60377"/>
        <dbReference type="ChEBI" id="CHEBI:85987"/>
        <dbReference type="EC" id="2.4.99.12"/>
    </reaction>
</comment>
<evidence type="ECO:0000313" key="11">
    <source>
        <dbReference type="Proteomes" id="UP000078459"/>
    </source>
</evidence>
<keyword evidence="4 8" id="KW-0808">Transferase</keyword>
<keyword evidence="11" id="KW-1185">Reference proteome</keyword>
<dbReference type="UniPathway" id="UPA00958"/>